<proteinExistence type="inferred from homology"/>
<dbReference type="GO" id="GO:0005811">
    <property type="term" value="C:lipid droplet"/>
    <property type="evidence" value="ECO:0007669"/>
    <property type="project" value="TreeGrafter"/>
</dbReference>
<dbReference type="PANTHER" id="PTHR44169">
    <property type="entry name" value="NADPH-DEPENDENT 1-ACYLDIHYDROXYACETONE PHOSPHATE REDUCTASE"/>
    <property type="match status" value="1"/>
</dbReference>
<dbReference type="PRINTS" id="PR00080">
    <property type="entry name" value="SDRFAMILY"/>
</dbReference>
<dbReference type="CDD" id="cd05374">
    <property type="entry name" value="17beta-HSD-like_SDR_c"/>
    <property type="match status" value="1"/>
</dbReference>
<protein>
    <recommendedName>
        <fullName evidence="6">NAD(P)-binding protein</fullName>
    </recommendedName>
</protein>
<dbReference type="GO" id="GO:0005783">
    <property type="term" value="C:endoplasmic reticulum"/>
    <property type="evidence" value="ECO:0007669"/>
    <property type="project" value="TreeGrafter"/>
</dbReference>
<evidence type="ECO:0000313" key="4">
    <source>
        <dbReference type="EMBL" id="KAJ4371957.1"/>
    </source>
</evidence>
<comment type="similarity">
    <text evidence="1 3">Belongs to the short-chain dehydrogenases/reductases (SDR) family.</text>
</comment>
<dbReference type="PANTHER" id="PTHR44169:SF6">
    <property type="entry name" value="NADPH-DEPENDENT 1-ACYLDIHYDROXYACETONE PHOSPHATE REDUCTASE"/>
    <property type="match status" value="1"/>
</dbReference>
<dbReference type="SUPFAM" id="SSF51735">
    <property type="entry name" value="NAD(P)-binding Rossmann-fold domains"/>
    <property type="match status" value="1"/>
</dbReference>
<dbReference type="PRINTS" id="PR00081">
    <property type="entry name" value="GDHRDH"/>
</dbReference>
<comment type="caution">
    <text evidence="4">The sequence shown here is derived from an EMBL/GenBank/DDBJ whole genome shotgun (WGS) entry which is preliminary data.</text>
</comment>
<reference evidence="4" key="1">
    <citation type="submission" date="2022-10" db="EMBL/GenBank/DDBJ databases">
        <title>Tapping the CABI collections for fungal endophytes: first genome assemblies for Collariella, Neodidymelliopsis, Ascochyta clinopodiicola, Didymella pomorum, Didymosphaeria variabile, Neocosmospora piperis and Neocucurbitaria cava.</title>
        <authorList>
            <person name="Hill R."/>
        </authorList>
    </citation>
    <scope>NUCLEOTIDE SEQUENCE</scope>
    <source>
        <strain evidence="4">IMI 356814</strain>
    </source>
</reference>
<dbReference type="GO" id="GO:0000140">
    <property type="term" value="F:acylglycerone-phosphate reductase (NADP+) activity"/>
    <property type="evidence" value="ECO:0007669"/>
    <property type="project" value="TreeGrafter"/>
</dbReference>
<dbReference type="InterPro" id="IPR002347">
    <property type="entry name" value="SDR_fam"/>
</dbReference>
<name>A0A9W8Y9Z8_9PLEO</name>
<organism evidence="4 5">
    <name type="scientific">Neocucurbitaria cava</name>
    <dbReference type="NCBI Taxonomy" id="798079"/>
    <lineage>
        <taxon>Eukaryota</taxon>
        <taxon>Fungi</taxon>
        <taxon>Dikarya</taxon>
        <taxon>Ascomycota</taxon>
        <taxon>Pezizomycotina</taxon>
        <taxon>Dothideomycetes</taxon>
        <taxon>Pleosporomycetidae</taxon>
        <taxon>Pleosporales</taxon>
        <taxon>Pleosporineae</taxon>
        <taxon>Cucurbitariaceae</taxon>
        <taxon>Neocucurbitaria</taxon>
    </lineage>
</organism>
<dbReference type="InterPro" id="IPR036291">
    <property type="entry name" value="NAD(P)-bd_dom_sf"/>
</dbReference>
<dbReference type="Gene3D" id="3.40.50.720">
    <property type="entry name" value="NAD(P)-binding Rossmann-like Domain"/>
    <property type="match status" value="1"/>
</dbReference>
<dbReference type="GO" id="GO:0019433">
    <property type="term" value="P:triglyceride catabolic process"/>
    <property type="evidence" value="ECO:0007669"/>
    <property type="project" value="TreeGrafter"/>
</dbReference>
<gene>
    <name evidence="4" type="ORF">N0V83_003730</name>
</gene>
<dbReference type="AlphaFoldDB" id="A0A9W8Y9Z8"/>
<keyword evidence="2" id="KW-0560">Oxidoreductase</keyword>
<accession>A0A9W8Y9Z8</accession>
<evidence type="ECO:0000256" key="3">
    <source>
        <dbReference type="RuleBase" id="RU000363"/>
    </source>
</evidence>
<evidence type="ECO:0000256" key="2">
    <source>
        <dbReference type="ARBA" id="ARBA00023002"/>
    </source>
</evidence>
<evidence type="ECO:0000256" key="1">
    <source>
        <dbReference type="ARBA" id="ARBA00006484"/>
    </source>
</evidence>
<dbReference type="GO" id="GO:0006654">
    <property type="term" value="P:phosphatidic acid biosynthetic process"/>
    <property type="evidence" value="ECO:0007669"/>
    <property type="project" value="TreeGrafter"/>
</dbReference>
<dbReference type="OrthoDB" id="2102561at2759"/>
<evidence type="ECO:0000313" key="5">
    <source>
        <dbReference type="Proteomes" id="UP001140560"/>
    </source>
</evidence>
<sequence>MAMIQKKTALITGCSTGSIGWAMTKVFHEQGFHVFATARDPSKAADLSSLSDMEVLELDVTDPQTISRCKDIVTRGTGGKLDVLVNMAGVEFQSPLLDVDIAAAKELYDVNVWGPLAVTQAFAPLLIEAKGVIVNQSSIDAVLSMAWAGIFASSKAAEARLSETLRLEMEPLGVRVVTIMCGSANTPMFSKPSGRMKLSETSHYYNVQDTAYEERMEHQGKAMKVEVLADKLVKDILGGAKGAIWHGALASLTRFMTWACPTWLVDKMVNGERGLDLVRR</sequence>
<dbReference type="Pfam" id="PF00106">
    <property type="entry name" value="adh_short"/>
    <property type="match status" value="1"/>
</dbReference>
<evidence type="ECO:0008006" key="6">
    <source>
        <dbReference type="Google" id="ProtNLM"/>
    </source>
</evidence>
<keyword evidence="5" id="KW-1185">Reference proteome</keyword>
<dbReference type="Proteomes" id="UP001140560">
    <property type="component" value="Unassembled WGS sequence"/>
</dbReference>
<dbReference type="EMBL" id="JAPEUY010000006">
    <property type="protein sequence ID" value="KAJ4371957.1"/>
    <property type="molecule type" value="Genomic_DNA"/>
</dbReference>
<dbReference type="GO" id="GO:0004806">
    <property type="term" value="F:triacylglycerol lipase activity"/>
    <property type="evidence" value="ECO:0007669"/>
    <property type="project" value="TreeGrafter"/>
</dbReference>